<evidence type="ECO:0000256" key="9">
    <source>
        <dbReference type="SAM" id="Phobius"/>
    </source>
</evidence>
<evidence type="ECO:0000256" key="1">
    <source>
        <dbReference type="ARBA" id="ARBA00000085"/>
    </source>
</evidence>
<dbReference type="GO" id="GO:0000160">
    <property type="term" value="P:phosphorelay signal transduction system"/>
    <property type="evidence" value="ECO:0007669"/>
    <property type="project" value="TreeGrafter"/>
</dbReference>
<feature type="compositionally biased region" description="Basic and acidic residues" evidence="8">
    <location>
        <begin position="729"/>
        <end position="738"/>
    </location>
</feature>
<keyword evidence="6" id="KW-0418">Kinase</keyword>
<dbReference type="InterPro" id="IPR003594">
    <property type="entry name" value="HATPase_dom"/>
</dbReference>
<sequence>MASRTQSIRTKIVILLVVPLVSFTGLWAYVAVTTYSDSVQMLRARTFDQNLVRPTQELIVALQHERRMSVAFLGGDSSLDRSGFLAQRAATDRARAAYIRGSTGAQAREVVDEGTRRRLDDLRRRLGEVDTLRAQIDARQVGRPRALADYSSLVDVALNVYKGTPPPKDAGIAQDLDNLLRLGAARELLGRADSLATGALLHGRFTAAEFEQFEQLTAAYRHYYADLEPSLKARDRDRYQDFVTSPQYSRYRTLENRLLAFEGRRGPIPVDAGTWHTASEAVIVSLREFERQALADTTRRSRETAIGVFTRLGLATGLGLLAFLVSAAVAWRIARRMVTESRTMADAVTEFTGHYLPALADSVRKGEPIDLDRAIPSPHLTITEIDRISASFTAAGREVIAATKHELEARRAINEVFVVLARRSQALLHRQLNLLDSMQRRTEEPAELTDLFQLDHLATRMRRHAEGLVIMAGKSAGRTWRTPVPFIDVVRGAVAEVEDYTRVRVLPMPGAALSGTAVADMIHLLAELVENATLFSSPQSPVEISGQVVSSGYAIEIEDRGLGLEPEALAEINQRLLDPPEVNLSDMARLGLFVVARLARRHDVRVSLRASPYGGTTAIVLVPSALIVEPAAEGRVPGDLRVTPPGLGVGVPEPEPVRRPEPVPSPAPTPPAPAPEPYLAMALSGEQEALPRRRRQSREPGAQTGAPEELPRRTRQSREPGAQTGAPEELPRRTRQDRVPGAQAGAPDELPRRRVSRAASAEEPAGPVPLGAPVPASPAPGRQADRTGEVPGPAEEDERRPEVLRTRMAAMQRGWQRGRLEARRAGISDGEAGESAAEDKAASGTEEDGT</sequence>
<feature type="compositionally biased region" description="Pro residues" evidence="8">
    <location>
        <begin position="766"/>
        <end position="778"/>
    </location>
</feature>
<feature type="domain" description="Histidine kinase" evidence="10">
    <location>
        <begin position="521"/>
        <end position="626"/>
    </location>
</feature>
<evidence type="ECO:0000256" key="6">
    <source>
        <dbReference type="ARBA" id="ARBA00022777"/>
    </source>
</evidence>
<evidence type="ECO:0000259" key="10">
    <source>
        <dbReference type="PROSITE" id="PS50109"/>
    </source>
</evidence>
<accession>A0A365H2Y1</accession>
<keyword evidence="9" id="KW-0472">Membrane</keyword>
<keyword evidence="3" id="KW-0597">Phosphoprotein</keyword>
<keyword evidence="4" id="KW-0808">Transferase</keyword>
<evidence type="ECO:0000256" key="2">
    <source>
        <dbReference type="ARBA" id="ARBA00012438"/>
    </source>
</evidence>
<dbReference type="PROSITE" id="PS50906">
    <property type="entry name" value="NIT"/>
    <property type="match status" value="1"/>
</dbReference>
<dbReference type="OrthoDB" id="3845898at2"/>
<evidence type="ECO:0000256" key="8">
    <source>
        <dbReference type="SAM" id="MobiDB-lite"/>
    </source>
</evidence>
<gene>
    <name evidence="12" type="ORF">DPM19_20545</name>
</gene>
<name>A0A365H2Y1_9ACTN</name>
<feature type="region of interest" description="Disordered" evidence="8">
    <location>
        <begin position="636"/>
        <end position="850"/>
    </location>
</feature>
<dbReference type="InterPro" id="IPR036890">
    <property type="entry name" value="HATPase_C_sf"/>
</dbReference>
<comment type="caution">
    <text evidence="12">The sequence shown here is derived from an EMBL/GenBank/DDBJ whole genome shotgun (WGS) entry which is preliminary data.</text>
</comment>
<dbReference type="EMBL" id="QLYX01000009">
    <property type="protein sequence ID" value="RAY13451.1"/>
    <property type="molecule type" value="Genomic_DNA"/>
</dbReference>
<organism evidence="12 13">
    <name type="scientific">Actinomadura craniellae</name>
    <dbReference type="NCBI Taxonomy" id="2231787"/>
    <lineage>
        <taxon>Bacteria</taxon>
        <taxon>Bacillati</taxon>
        <taxon>Actinomycetota</taxon>
        <taxon>Actinomycetes</taxon>
        <taxon>Streptosporangiales</taxon>
        <taxon>Thermomonosporaceae</taxon>
        <taxon>Actinomadura</taxon>
    </lineage>
</organism>
<feature type="transmembrane region" description="Helical" evidence="9">
    <location>
        <begin position="12"/>
        <end position="32"/>
    </location>
</feature>
<feature type="compositionally biased region" description="Pro residues" evidence="8">
    <location>
        <begin position="662"/>
        <end position="676"/>
    </location>
</feature>
<dbReference type="Gene3D" id="3.30.565.10">
    <property type="entry name" value="Histidine kinase-like ATPase, C-terminal domain"/>
    <property type="match status" value="1"/>
</dbReference>
<dbReference type="GO" id="GO:0004673">
    <property type="term" value="F:protein histidine kinase activity"/>
    <property type="evidence" value="ECO:0007669"/>
    <property type="project" value="UniProtKB-EC"/>
</dbReference>
<dbReference type="EC" id="2.7.13.3" evidence="2"/>
<keyword evidence="7 9" id="KW-1133">Transmembrane helix</keyword>
<evidence type="ECO:0000256" key="3">
    <source>
        <dbReference type="ARBA" id="ARBA00022553"/>
    </source>
</evidence>
<dbReference type="SMART" id="SM00387">
    <property type="entry name" value="HATPase_c"/>
    <property type="match status" value="1"/>
</dbReference>
<feature type="compositionally biased region" description="Low complexity" evidence="8">
    <location>
        <begin position="640"/>
        <end position="652"/>
    </location>
</feature>
<dbReference type="RefSeq" id="WP_111869575.1">
    <property type="nucleotide sequence ID" value="NZ_QLYX01000009.1"/>
</dbReference>
<dbReference type="AlphaFoldDB" id="A0A365H2Y1"/>
<feature type="domain" description="NIT" evidence="11">
    <location>
        <begin position="53"/>
        <end position="304"/>
    </location>
</feature>
<protein>
    <recommendedName>
        <fullName evidence="2">histidine kinase</fullName>
        <ecNumber evidence="2">2.7.13.3</ecNumber>
    </recommendedName>
</protein>
<dbReference type="Pfam" id="PF02518">
    <property type="entry name" value="HATPase_c"/>
    <property type="match status" value="1"/>
</dbReference>
<dbReference type="InterPro" id="IPR050428">
    <property type="entry name" value="TCS_sensor_his_kinase"/>
</dbReference>
<evidence type="ECO:0000256" key="5">
    <source>
        <dbReference type="ARBA" id="ARBA00022692"/>
    </source>
</evidence>
<proteinExistence type="predicted"/>
<keyword evidence="5 9" id="KW-0812">Transmembrane</keyword>
<comment type="catalytic activity">
    <reaction evidence="1">
        <text>ATP + protein L-histidine = ADP + protein N-phospho-L-histidine.</text>
        <dbReference type="EC" id="2.7.13.3"/>
    </reaction>
</comment>
<keyword evidence="13" id="KW-1185">Reference proteome</keyword>
<evidence type="ECO:0000313" key="13">
    <source>
        <dbReference type="Proteomes" id="UP000251891"/>
    </source>
</evidence>
<dbReference type="InterPro" id="IPR005467">
    <property type="entry name" value="His_kinase_dom"/>
</dbReference>
<evidence type="ECO:0000313" key="12">
    <source>
        <dbReference type="EMBL" id="RAY13451.1"/>
    </source>
</evidence>
<evidence type="ECO:0000259" key="11">
    <source>
        <dbReference type="PROSITE" id="PS50906"/>
    </source>
</evidence>
<evidence type="ECO:0000256" key="7">
    <source>
        <dbReference type="ARBA" id="ARBA00022989"/>
    </source>
</evidence>
<feature type="compositionally biased region" description="Basic and acidic residues" evidence="8">
    <location>
        <begin position="709"/>
        <end position="718"/>
    </location>
</feature>
<dbReference type="PROSITE" id="PS50109">
    <property type="entry name" value="HIS_KIN"/>
    <property type="match status" value="1"/>
</dbReference>
<evidence type="ECO:0000256" key="4">
    <source>
        <dbReference type="ARBA" id="ARBA00022679"/>
    </source>
</evidence>
<dbReference type="GO" id="GO:0005886">
    <property type="term" value="C:plasma membrane"/>
    <property type="evidence" value="ECO:0007669"/>
    <property type="project" value="TreeGrafter"/>
</dbReference>
<dbReference type="PANTHER" id="PTHR45436:SF5">
    <property type="entry name" value="SENSOR HISTIDINE KINASE TRCS"/>
    <property type="match status" value="1"/>
</dbReference>
<dbReference type="Proteomes" id="UP000251891">
    <property type="component" value="Unassembled WGS sequence"/>
</dbReference>
<reference evidence="12 13" key="1">
    <citation type="submission" date="2018-06" db="EMBL/GenBank/DDBJ databases">
        <title>Actinomadura craniellae sp. nov. isolated from marine sponge Craniella sp.</title>
        <authorList>
            <person name="Li L."/>
            <person name="Xu Q.H."/>
            <person name="Lin H.W."/>
            <person name="Lu Y.H."/>
        </authorList>
    </citation>
    <scope>NUCLEOTIDE SEQUENCE [LARGE SCALE GENOMIC DNA]</scope>
    <source>
        <strain evidence="12 13">LHW63021</strain>
    </source>
</reference>
<dbReference type="InterPro" id="IPR013587">
    <property type="entry name" value="Nitrate/nitrite_sensing"/>
</dbReference>
<dbReference type="InterPro" id="IPR010910">
    <property type="entry name" value="Nitrate/nitrite_sensing_bac"/>
</dbReference>
<dbReference type="SUPFAM" id="SSF55874">
    <property type="entry name" value="ATPase domain of HSP90 chaperone/DNA topoisomerase II/histidine kinase"/>
    <property type="match status" value="1"/>
</dbReference>
<dbReference type="PANTHER" id="PTHR45436">
    <property type="entry name" value="SENSOR HISTIDINE KINASE YKOH"/>
    <property type="match status" value="1"/>
</dbReference>
<dbReference type="Pfam" id="PF08376">
    <property type="entry name" value="NIT"/>
    <property type="match status" value="1"/>
</dbReference>